<organism evidence="2 3">
    <name type="scientific">Sphingomonas sanxanigenens DSM 19645 = NX02</name>
    <dbReference type="NCBI Taxonomy" id="1123269"/>
    <lineage>
        <taxon>Bacteria</taxon>
        <taxon>Pseudomonadati</taxon>
        <taxon>Pseudomonadota</taxon>
        <taxon>Alphaproteobacteria</taxon>
        <taxon>Sphingomonadales</taxon>
        <taxon>Sphingomonadaceae</taxon>
        <taxon>Sphingomonas</taxon>
    </lineage>
</organism>
<dbReference type="InterPro" id="IPR039052">
    <property type="entry name" value="Antitox_PemI-like"/>
</dbReference>
<dbReference type="SUPFAM" id="SSF89447">
    <property type="entry name" value="AbrB/MazE/MraZ-like"/>
    <property type="match status" value="1"/>
</dbReference>
<dbReference type="STRING" id="1123269.NX02_06600"/>
<dbReference type="PANTHER" id="PTHR40516:SF1">
    <property type="entry name" value="ANTITOXIN CHPS-RELATED"/>
    <property type="match status" value="1"/>
</dbReference>
<dbReference type="InterPro" id="IPR037914">
    <property type="entry name" value="SpoVT-AbrB_sf"/>
</dbReference>
<feature type="domain" description="SpoVT-AbrB" evidence="1">
    <location>
        <begin position="29"/>
        <end position="68"/>
    </location>
</feature>
<dbReference type="Proteomes" id="UP000018851">
    <property type="component" value="Chromosome"/>
</dbReference>
<dbReference type="EMBL" id="CP006644">
    <property type="protein sequence ID" value="AHE53050.1"/>
    <property type="molecule type" value="Genomic_DNA"/>
</dbReference>
<protein>
    <recommendedName>
        <fullName evidence="1">SpoVT-AbrB domain-containing protein</fullName>
    </recommendedName>
</protein>
<reference evidence="2 3" key="1">
    <citation type="submission" date="2013-07" db="EMBL/GenBank/DDBJ databases">
        <title>Completed genome of Sphingomonas sanxanigenens NX02.</title>
        <authorList>
            <person name="Ma T."/>
            <person name="Huang H."/>
            <person name="Wu M."/>
            <person name="Li X."/>
            <person name="Li G."/>
        </authorList>
    </citation>
    <scope>NUCLEOTIDE SEQUENCE [LARGE SCALE GENOMIC DNA]</scope>
    <source>
        <strain evidence="2 3">NX02</strain>
    </source>
</reference>
<dbReference type="eggNOG" id="COG2336">
    <property type="taxonomic scope" value="Bacteria"/>
</dbReference>
<sequence length="102" mass="10748">MRALRDRAGYVSIAGVDAWGGDMRVRIEKWGNSAAVRIPAQVMAAAAIRIDQAVDVGAEGGRIVIEAATSPCYDLDQLLAGMSPDTFPDLVDFGPEAGGEAW</sequence>
<dbReference type="KEGG" id="ssan:NX02_06600"/>
<dbReference type="Gene3D" id="2.10.260.10">
    <property type="match status" value="1"/>
</dbReference>
<dbReference type="PATRIC" id="fig|1123269.5.peg.1280"/>
<keyword evidence="3" id="KW-1185">Reference proteome</keyword>
<dbReference type="RefSeq" id="WP_245648781.1">
    <property type="nucleotide sequence ID" value="NZ_CP006644.1"/>
</dbReference>
<dbReference type="HOGENOM" id="CLU_150554_1_0_5"/>
<dbReference type="GO" id="GO:0097351">
    <property type="term" value="F:toxin sequestering activity"/>
    <property type="evidence" value="ECO:0007669"/>
    <property type="project" value="InterPro"/>
</dbReference>
<dbReference type="InterPro" id="IPR007159">
    <property type="entry name" value="SpoVT-AbrB_dom"/>
</dbReference>
<dbReference type="Pfam" id="PF04014">
    <property type="entry name" value="MazE_antitoxin"/>
    <property type="match status" value="1"/>
</dbReference>
<name>W0ABM2_9SPHN</name>
<dbReference type="AlphaFoldDB" id="W0ABM2"/>
<dbReference type="GO" id="GO:0003677">
    <property type="term" value="F:DNA binding"/>
    <property type="evidence" value="ECO:0007669"/>
    <property type="project" value="InterPro"/>
</dbReference>
<dbReference type="PANTHER" id="PTHR40516">
    <property type="entry name" value="ANTITOXIN CHPS-RELATED"/>
    <property type="match status" value="1"/>
</dbReference>
<gene>
    <name evidence="2" type="ORF">NX02_06600</name>
</gene>
<evidence type="ECO:0000259" key="1">
    <source>
        <dbReference type="Pfam" id="PF04014"/>
    </source>
</evidence>
<evidence type="ECO:0000313" key="3">
    <source>
        <dbReference type="Proteomes" id="UP000018851"/>
    </source>
</evidence>
<accession>W0ABM2</accession>
<evidence type="ECO:0000313" key="2">
    <source>
        <dbReference type="EMBL" id="AHE53050.1"/>
    </source>
</evidence>
<proteinExistence type="predicted"/>